<evidence type="ECO:0000313" key="2">
    <source>
        <dbReference type="Proteomes" id="UP000191554"/>
    </source>
</evidence>
<dbReference type="Proteomes" id="UP000191554">
    <property type="component" value="Unassembled WGS sequence"/>
</dbReference>
<accession>A0A1V4SG51</accession>
<dbReference type="AlphaFoldDB" id="A0A1V4SG51"/>
<reference evidence="1 2" key="1">
    <citation type="submission" date="2017-03" db="EMBL/GenBank/DDBJ databases">
        <title>Genome sequence of Clostridium hungatei DSM 14427.</title>
        <authorList>
            <person name="Poehlein A."/>
            <person name="Daniel R."/>
        </authorList>
    </citation>
    <scope>NUCLEOTIDE SEQUENCE [LARGE SCALE GENOMIC DNA]</scope>
    <source>
        <strain evidence="1 2">DSM 14427</strain>
    </source>
</reference>
<proteinExistence type="predicted"/>
<protein>
    <submittedName>
        <fullName evidence="1">Uncharacterized protein</fullName>
    </submittedName>
</protein>
<sequence>MKIIHFRVVTVYMSSESTAASLGEVYRMTY</sequence>
<dbReference type="EMBL" id="MZGX01000032">
    <property type="protein sequence ID" value="OPX42247.1"/>
    <property type="molecule type" value="Genomic_DNA"/>
</dbReference>
<organism evidence="1 2">
    <name type="scientific">Ruminiclostridium hungatei</name>
    <name type="common">Clostridium hungatei</name>
    <dbReference type="NCBI Taxonomy" id="48256"/>
    <lineage>
        <taxon>Bacteria</taxon>
        <taxon>Bacillati</taxon>
        <taxon>Bacillota</taxon>
        <taxon>Clostridia</taxon>
        <taxon>Eubacteriales</taxon>
        <taxon>Oscillospiraceae</taxon>
        <taxon>Ruminiclostridium</taxon>
    </lineage>
</organism>
<name>A0A1V4SG51_RUMHU</name>
<keyword evidence="2" id="KW-1185">Reference proteome</keyword>
<comment type="caution">
    <text evidence="1">The sequence shown here is derived from an EMBL/GenBank/DDBJ whole genome shotgun (WGS) entry which is preliminary data.</text>
</comment>
<evidence type="ECO:0000313" key="1">
    <source>
        <dbReference type="EMBL" id="OPX42247.1"/>
    </source>
</evidence>
<gene>
    <name evidence="1" type="ORF">CLHUN_38970</name>
</gene>